<evidence type="ECO:0000313" key="1">
    <source>
        <dbReference type="EMBL" id="MCC8363386.1"/>
    </source>
</evidence>
<comment type="caution">
    <text evidence="1">The sequence shown here is derived from an EMBL/GenBank/DDBJ whole genome shotgun (WGS) entry which is preliminary data.</text>
</comment>
<name>A0ABS8JII5_9GAMM</name>
<reference evidence="1" key="1">
    <citation type="submission" date="2021-10" db="EMBL/GenBank/DDBJ databases">
        <authorList>
            <person name="Lyu M."/>
            <person name="Wang X."/>
            <person name="Meng X."/>
            <person name="Xu K."/>
        </authorList>
    </citation>
    <scope>NUCLEOTIDE SEQUENCE</scope>
    <source>
        <strain evidence="1">A6</strain>
    </source>
</reference>
<protein>
    <submittedName>
        <fullName evidence="1">Uncharacterized protein</fullName>
    </submittedName>
</protein>
<dbReference type="RefSeq" id="WP_230527014.1">
    <property type="nucleotide sequence ID" value="NZ_JAJGAK010000002.1"/>
</dbReference>
<accession>A0ABS8JII5</accession>
<organism evidence="1 2">
    <name type="scientific">Noviluteimonas lactosilytica</name>
    <dbReference type="NCBI Taxonomy" id="2888523"/>
    <lineage>
        <taxon>Bacteria</taxon>
        <taxon>Pseudomonadati</taxon>
        <taxon>Pseudomonadota</taxon>
        <taxon>Gammaproteobacteria</taxon>
        <taxon>Lysobacterales</taxon>
        <taxon>Lysobacteraceae</taxon>
        <taxon>Noviluteimonas</taxon>
    </lineage>
</organism>
<gene>
    <name evidence="1" type="ORF">LK996_09910</name>
</gene>
<evidence type="ECO:0000313" key="2">
    <source>
        <dbReference type="Proteomes" id="UP001165293"/>
    </source>
</evidence>
<dbReference type="EMBL" id="JAJGAK010000002">
    <property type="protein sequence ID" value="MCC8363386.1"/>
    <property type="molecule type" value="Genomic_DNA"/>
</dbReference>
<proteinExistence type="predicted"/>
<sequence>MAYVYAVEFVLFDPAGTQDAVRKHILADDRYEAVQLARQLLAMQEPCIDAERIDCCKVVRLGA</sequence>
<dbReference type="Proteomes" id="UP001165293">
    <property type="component" value="Unassembled WGS sequence"/>
</dbReference>
<keyword evidence="2" id="KW-1185">Reference proteome</keyword>